<feature type="transmembrane region" description="Helical" evidence="7">
    <location>
        <begin position="6"/>
        <end position="28"/>
    </location>
</feature>
<evidence type="ECO:0000313" key="9">
    <source>
        <dbReference type="EMBL" id="QXJ27277.1"/>
    </source>
</evidence>
<gene>
    <name evidence="9" type="ORF">J5U23_00139</name>
</gene>
<evidence type="ECO:0000313" key="10">
    <source>
        <dbReference type="Proteomes" id="UP000694018"/>
    </source>
</evidence>
<comment type="subcellular location">
    <subcellularLocation>
        <location evidence="1">Membrane</location>
        <topology evidence="1">Multi-pass membrane protein</topology>
    </subcellularLocation>
</comment>
<reference evidence="9" key="1">
    <citation type="journal article" date="2021" name="Environ. Microbiol.">
        <title>New insights into the diversity and evolution of the archaeal mobilome from three complete genomes of Saccharolobus shibatae.</title>
        <authorList>
            <person name="Medvedeva S."/>
            <person name="Brandt D."/>
            <person name="Cvirkaite-Krupovic V."/>
            <person name="Liu Y."/>
            <person name="Severinov K."/>
            <person name="Ishino S."/>
            <person name="Ishino Y."/>
            <person name="Prangishvili D."/>
            <person name="Kalinowski J."/>
            <person name="Krupovic M."/>
        </authorList>
    </citation>
    <scope>NUCLEOTIDE SEQUENCE</scope>
    <source>
        <strain evidence="9">B12</strain>
    </source>
</reference>
<dbReference type="EMBL" id="CP077717">
    <property type="protein sequence ID" value="QXJ27277.1"/>
    <property type="molecule type" value="Genomic_DNA"/>
</dbReference>
<evidence type="ECO:0000256" key="7">
    <source>
        <dbReference type="SAM" id="Phobius"/>
    </source>
</evidence>
<name>A0A8F5BL15_SACSH</name>
<dbReference type="GO" id="GO:0016020">
    <property type="term" value="C:membrane"/>
    <property type="evidence" value="ECO:0007669"/>
    <property type="project" value="UniProtKB-SubCell"/>
</dbReference>
<evidence type="ECO:0000256" key="6">
    <source>
        <dbReference type="ARBA" id="ARBA00023136"/>
    </source>
</evidence>
<feature type="transmembrane region" description="Helical" evidence="7">
    <location>
        <begin position="334"/>
        <end position="352"/>
    </location>
</feature>
<dbReference type="Gene3D" id="3.90.550.10">
    <property type="entry name" value="Spore Coat Polysaccharide Biosynthesis Protein SpsA, Chain A"/>
    <property type="match status" value="1"/>
</dbReference>
<keyword evidence="6 7" id="KW-0472">Membrane</keyword>
<feature type="transmembrane region" description="Helical" evidence="7">
    <location>
        <begin position="307"/>
        <end position="328"/>
    </location>
</feature>
<dbReference type="InterPro" id="IPR029044">
    <property type="entry name" value="Nucleotide-diphossugar_trans"/>
</dbReference>
<keyword evidence="2" id="KW-0328">Glycosyltransferase</keyword>
<organism evidence="9 10">
    <name type="scientific">Saccharolobus shibatae (strain ATCC 51178 / DSM 5389 / JCM 8931 / NBRC 15437 / B12)</name>
    <name type="common">Sulfolobus shibatae</name>
    <dbReference type="NCBI Taxonomy" id="523848"/>
    <lineage>
        <taxon>Archaea</taxon>
        <taxon>Thermoproteota</taxon>
        <taxon>Thermoprotei</taxon>
        <taxon>Sulfolobales</taxon>
        <taxon>Sulfolobaceae</taxon>
        <taxon>Saccharolobus</taxon>
    </lineage>
</organism>
<evidence type="ECO:0000259" key="8">
    <source>
        <dbReference type="Pfam" id="PF00535"/>
    </source>
</evidence>
<evidence type="ECO:0000256" key="3">
    <source>
        <dbReference type="ARBA" id="ARBA00022679"/>
    </source>
</evidence>
<dbReference type="KEGG" id="sshi:J5U23_00139"/>
<dbReference type="InterPro" id="IPR001173">
    <property type="entry name" value="Glyco_trans_2-like"/>
</dbReference>
<dbReference type="PANTHER" id="PTHR43867">
    <property type="entry name" value="CELLULOSE SYNTHASE CATALYTIC SUBUNIT A [UDP-FORMING]"/>
    <property type="match status" value="1"/>
</dbReference>
<dbReference type="Proteomes" id="UP000694018">
    <property type="component" value="Chromosome"/>
</dbReference>
<protein>
    <submittedName>
        <fullName evidence="9">Glycosyl transferase</fullName>
    </submittedName>
</protein>
<sequence>MILNLLLNLAIFIVPSLVVWNQIIFYIYGKNDNVVNLILYDNGINLPKLSIIVPTKGERIDVIQGLINNIYEARWDKNKLEIIIVSDDDQAYFDKLLSTLIIPPGLDVKIFRREKRLGYKSGALAFGLQKSTGDLILTLDVDARIEKDSLIRAYNHMVNLGCDAVTMEWHGYSNISTSLARALMVSTVLTSRSILRGRDKLGLKVLPIGCGTIFKRSALEAVNGWDYTMVQDDYELGTRLINRGFRICASSSPVYVEVPDNLIAFYVQQTRWAMGTMEVLSRRFKYIVSSNIKIWQKIEIIAYLSQYIPIILTFISATVFGIAGFLGIKLSMSLPMFVIWAITLSVYAIIFVNSAKRSGIDTITAIKALGRLSAYTVGISPFLLVGTLNAFKKTRTYIVTPKGKKAESNIGYPILAFGVFFLLSAFLYMFRGDFLTFIWLAYYSIAFLYTFIAYIKGL</sequence>
<feature type="transmembrane region" description="Helical" evidence="7">
    <location>
        <begin position="437"/>
        <end position="455"/>
    </location>
</feature>
<evidence type="ECO:0000256" key="1">
    <source>
        <dbReference type="ARBA" id="ARBA00004141"/>
    </source>
</evidence>
<dbReference type="PANTHER" id="PTHR43867:SF2">
    <property type="entry name" value="CELLULOSE SYNTHASE CATALYTIC SUBUNIT A [UDP-FORMING]"/>
    <property type="match status" value="1"/>
</dbReference>
<dbReference type="SUPFAM" id="SSF53448">
    <property type="entry name" value="Nucleotide-diphospho-sugar transferases"/>
    <property type="match status" value="1"/>
</dbReference>
<evidence type="ECO:0000256" key="5">
    <source>
        <dbReference type="ARBA" id="ARBA00022989"/>
    </source>
</evidence>
<feature type="transmembrane region" description="Helical" evidence="7">
    <location>
        <begin position="410"/>
        <end position="430"/>
    </location>
</feature>
<accession>A0A8F5BL15</accession>
<keyword evidence="4 7" id="KW-0812">Transmembrane</keyword>
<keyword evidence="5 7" id="KW-1133">Transmembrane helix</keyword>
<dbReference type="InterPro" id="IPR050321">
    <property type="entry name" value="Glycosyltr_2/OpgH_subfam"/>
</dbReference>
<dbReference type="AlphaFoldDB" id="A0A8F5BL15"/>
<dbReference type="Pfam" id="PF00535">
    <property type="entry name" value="Glycos_transf_2"/>
    <property type="match status" value="1"/>
</dbReference>
<keyword evidence="3 9" id="KW-0808">Transferase</keyword>
<feature type="transmembrane region" description="Helical" evidence="7">
    <location>
        <begin position="372"/>
        <end position="390"/>
    </location>
</feature>
<dbReference type="GO" id="GO:0016757">
    <property type="term" value="F:glycosyltransferase activity"/>
    <property type="evidence" value="ECO:0007669"/>
    <property type="project" value="UniProtKB-KW"/>
</dbReference>
<proteinExistence type="predicted"/>
<evidence type="ECO:0000256" key="2">
    <source>
        <dbReference type="ARBA" id="ARBA00022676"/>
    </source>
</evidence>
<evidence type="ECO:0000256" key="4">
    <source>
        <dbReference type="ARBA" id="ARBA00022692"/>
    </source>
</evidence>
<feature type="domain" description="Glycosyltransferase 2-like" evidence="8">
    <location>
        <begin position="50"/>
        <end position="221"/>
    </location>
</feature>